<keyword evidence="7" id="KW-0862">Zinc</keyword>
<keyword evidence="4" id="KW-0819">tRNA processing</keyword>
<dbReference type="GO" id="GO:0002100">
    <property type="term" value="P:tRNA wobble adenosine to inosine editing"/>
    <property type="evidence" value="ECO:0007669"/>
    <property type="project" value="InterPro"/>
</dbReference>
<evidence type="ECO:0000313" key="11">
    <source>
        <dbReference type="EMBL" id="KAF3432491.1"/>
    </source>
</evidence>
<dbReference type="CDD" id="cd01285">
    <property type="entry name" value="nucleoside_deaminase"/>
    <property type="match status" value="1"/>
</dbReference>
<feature type="compositionally biased region" description="Basic and acidic residues" evidence="9">
    <location>
        <begin position="394"/>
        <end position="410"/>
    </location>
</feature>
<keyword evidence="5" id="KW-0479">Metal-binding</keyword>
<feature type="region of interest" description="Disordered" evidence="9">
    <location>
        <begin position="747"/>
        <end position="812"/>
    </location>
</feature>
<feature type="region of interest" description="Disordered" evidence="9">
    <location>
        <begin position="1215"/>
        <end position="1237"/>
    </location>
</feature>
<dbReference type="InterPro" id="IPR016193">
    <property type="entry name" value="Cytidine_deaminase-like"/>
</dbReference>
<evidence type="ECO:0000256" key="8">
    <source>
        <dbReference type="ARBA" id="ARBA00048045"/>
    </source>
</evidence>
<dbReference type="EC" id="3.5.4.33" evidence="3"/>
<feature type="region of interest" description="Disordered" evidence="9">
    <location>
        <begin position="1167"/>
        <end position="1186"/>
    </location>
</feature>
<dbReference type="InterPro" id="IPR028883">
    <property type="entry name" value="tRNA_aden_deaminase"/>
</dbReference>
<feature type="region of interest" description="Disordered" evidence="9">
    <location>
        <begin position="836"/>
        <end position="907"/>
    </location>
</feature>
<gene>
    <name evidence="11" type="ORF">FNV43_RR27231</name>
</gene>
<feature type="region of interest" description="Disordered" evidence="9">
    <location>
        <begin position="949"/>
        <end position="1031"/>
    </location>
</feature>
<feature type="compositionally biased region" description="Basic and acidic residues" evidence="9">
    <location>
        <begin position="747"/>
        <end position="756"/>
    </location>
</feature>
<dbReference type="Gene3D" id="3.40.140.10">
    <property type="entry name" value="Cytidine Deaminase, domain 2"/>
    <property type="match status" value="1"/>
</dbReference>
<name>A0A8K0GPH7_9ROSA</name>
<dbReference type="Proteomes" id="UP000796880">
    <property type="component" value="Unassembled WGS sequence"/>
</dbReference>
<dbReference type="PANTHER" id="PTHR11079">
    <property type="entry name" value="CYTOSINE DEAMINASE FAMILY MEMBER"/>
    <property type="match status" value="1"/>
</dbReference>
<proteinExistence type="inferred from homology"/>
<protein>
    <recommendedName>
        <fullName evidence="3">tRNA(adenine(34)) deaminase</fullName>
        <ecNumber evidence="3">3.5.4.33</ecNumber>
    </recommendedName>
</protein>
<feature type="region of interest" description="Disordered" evidence="9">
    <location>
        <begin position="232"/>
        <end position="263"/>
    </location>
</feature>
<dbReference type="AlphaFoldDB" id="A0A8K0GPH7"/>
<dbReference type="InterPro" id="IPR002125">
    <property type="entry name" value="CMP_dCMP_dom"/>
</dbReference>
<feature type="compositionally biased region" description="Polar residues" evidence="9">
    <location>
        <begin position="981"/>
        <end position="999"/>
    </location>
</feature>
<evidence type="ECO:0000256" key="6">
    <source>
        <dbReference type="ARBA" id="ARBA00022801"/>
    </source>
</evidence>
<evidence type="ECO:0000256" key="7">
    <source>
        <dbReference type="ARBA" id="ARBA00022833"/>
    </source>
</evidence>
<dbReference type="HAMAP" id="MF_00972">
    <property type="entry name" value="tRNA_aden_deaminase"/>
    <property type="match status" value="1"/>
</dbReference>
<feature type="compositionally biased region" description="Polar residues" evidence="9">
    <location>
        <begin position="838"/>
        <end position="856"/>
    </location>
</feature>
<evidence type="ECO:0000256" key="1">
    <source>
        <dbReference type="ARBA" id="ARBA00001947"/>
    </source>
</evidence>
<evidence type="ECO:0000256" key="5">
    <source>
        <dbReference type="ARBA" id="ARBA00022723"/>
    </source>
</evidence>
<dbReference type="GO" id="GO:0052717">
    <property type="term" value="F:tRNA-specific adenosine-34 deaminase activity"/>
    <property type="evidence" value="ECO:0007669"/>
    <property type="project" value="UniProtKB-EC"/>
</dbReference>
<comment type="caution">
    <text evidence="11">The sequence shown here is derived from an EMBL/GenBank/DDBJ whole genome shotgun (WGS) entry which is preliminary data.</text>
</comment>
<comment type="cofactor">
    <cofactor evidence="1">
        <name>Zn(2+)</name>
        <dbReference type="ChEBI" id="CHEBI:29105"/>
    </cofactor>
</comment>
<feature type="compositionally biased region" description="Low complexity" evidence="9">
    <location>
        <begin position="965"/>
        <end position="980"/>
    </location>
</feature>
<dbReference type="FunFam" id="3.40.140.10:FF:000005">
    <property type="entry name" value="tRNA-specific adenosine deaminase"/>
    <property type="match status" value="1"/>
</dbReference>
<organism evidence="11 12">
    <name type="scientific">Rhamnella rubrinervis</name>
    <dbReference type="NCBI Taxonomy" id="2594499"/>
    <lineage>
        <taxon>Eukaryota</taxon>
        <taxon>Viridiplantae</taxon>
        <taxon>Streptophyta</taxon>
        <taxon>Embryophyta</taxon>
        <taxon>Tracheophyta</taxon>
        <taxon>Spermatophyta</taxon>
        <taxon>Magnoliopsida</taxon>
        <taxon>eudicotyledons</taxon>
        <taxon>Gunneridae</taxon>
        <taxon>Pentapetalae</taxon>
        <taxon>rosids</taxon>
        <taxon>fabids</taxon>
        <taxon>Rosales</taxon>
        <taxon>Rhamnaceae</taxon>
        <taxon>rhamnoid group</taxon>
        <taxon>Rhamneae</taxon>
        <taxon>Rhamnella</taxon>
    </lineage>
</organism>
<sequence>MDMLNSYVSSAVYSLRSNGNLPFPVSDYSCFLNERFDGNPSQTISSCCTCCVCCALPTHRLSITAGYLYGLRQSSLLQWSASRKLILGVDRYYRRIPVYGIGRGCYEVPCFLKERSIYKTSGVRRKESCCKVHKGNNEIYDSSHLDEAEALLNLLTEEVSEEYVGESRNGTSYKRLAVESRGSSGRREGNVSSSERVQLEKRGNCSSKCNSGKKNTDEVRLFESNLKHDFESEGKLSSSERVQVQKRGNYSGKCNSGKKNTDGLTSFESNLKNEIESVNIQSREEKSRRNEEREALLRGDNCRGRKVGSSCSSYYSFSSVPDFDSETEVHDKYEQLEDESLTGYKDSVLKGEGRYDGRILEKHKVLGDGEEKHIKVLEQRNTAVGDVVQQDWRNKSEKKLTDTLGEERQSSMESSQMHTRVLRTGESSYTKASSSYKQFSNEENSKLAVNLKKGARKQYADKGIQVDRVSTSSGKIPEYKEMPVIHGDDDETTSQTPERLSSRIENLEIGVNLIGQEKEDQCNTVNRLTEKDKFSGNGRHHRRKSEEDLDTKRTFVSQRQSETGMIGWEEDTKTSFNSVQETEEQYYHTGQDIIGQANSRRKHQQSTEILEICKSNIEKTSNIQSETSIMPPSSQLIARGSSQVESTSGLASEVVSKKTSERGTALSVNSKGEPLVLQHESNSRNVKGECQGEPLNIITPEDALGSADRIQKSSMQFVGEFVEKMRHEVSCSEVQIVENVSETKLTSDDDNFREKSSSQYGSEDFHLKEHHKARSSGGSGAKGPSDEMWDVTDPSIPRTPMEEEAEATVTAGNAIVGRSSRSLWNVISDLVRLRWGSRSDTPSSTARSGGKISSNDSGGGEEWSSVREPEENKDKHMKDRGPQSETTSDQMQHKQIILQGQGEESVIMRPSDKIRYLEADMSPSRNIVESGSTSGVSIPSCEGTIGGNEYGKSFQGSSGTEMVGSSLPSAARTASSTTVSEISRTNNKNASGSGLSGQMEQPAGANLNEGLGNEGKDGELKKRKLQRNKQVPKDRFDEWEEAYKFETEQRKIDEMFMREALLEARKAADTWEVPVGAVLVQHGKIIARGCNLVEELRDSTAHAEIICIREASKLLRTWRLSETTLYVTLEPCAMCAGAILQARVDTLVWGAPNKLLGADGSWIRLFPDGGGENSSEPSDKPAAPIHPFHPKISIRRDILASECADVMQQFFQLRRRKKERQAEPAPPSSLHKPAASMHSFDPKMNIRCGIWASKCARLQCINSFS</sequence>
<evidence type="ECO:0000256" key="4">
    <source>
        <dbReference type="ARBA" id="ARBA00022694"/>
    </source>
</evidence>
<dbReference type="OrthoDB" id="408702at2759"/>
<dbReference type="PANTHER" id="PTHR11079:SF179">
    <property type="entry name" value="TRNA(ADENINE(34)) DEAMINASE, CHLOROPLASTIC"/>
    <property type="match status" value="1"/>
</dbReference>
<dbReference type="SUPFAM" id="SSF53927">
    <property type="entry name" value="Cytidine deaminase-like"/>
    <property type="match status" value="1"/>
</dbReference>
<evidence type="ECO:0000256" key="2">
    <source>
        <dbReference type="ARBA" id="ARBA00011738"/>
    </source>
</evidence>
<dbReference type="PROSITE" id="PS51747">
    <property type="entry name" value="CYT_DCMP_DEAMINASES_2"/>
    <property type="match status" value="1"/>
</dbReference>
<feature type="region of interest" description="Disordered" evidence="9">
    <location>
        <begin position="531"/>
        <end position="551"/>
    </location>
</feature>
<keyword evidence="6" id="KW-0378">Hydrolase</keyword>
<evidence type="ECO:0000256" key="9">
    <source>
        <dbReference type="SAM" id="MobiDB-lite"/>
    </source>
</evidence>
<reference evidence="11" key="1">
    <citation type="submission" date="2020-03" db="EMBL/GenBank/DDBJ databases">
        <title>A high-quality chromosome-level genome assembly of a woody plant with both climbing and erect habits, Rhamnella rubrinervis.</title>
        <authorList>
            <person name="Lu Z."/>
            <person name="Yang Y."/>
            <person name="Zhu X."/>
            <person name="Sun Y."/>
        </authorList>
    </citation>
    <scope>NUCLEOTIDE SEQUENCE</scope>
    <source>
        <strain evidence="11">BYM</strain>
        <tissue evidence="11">Leaf</tissue>
    </source>
</reference>
<dbReference type="GO" id="GO:0046872">
    <property type="term" value="F:metal ion binding"/>
    <property type="evidence" value="ECO:0007669"/>
    <property type="project" value="UniProtKB-KW"/>
</dbReference>
<dbReference type="EMBL" id="VOIH02000012">
    <property type="protein sequence ID" value="KAF3432491.1"/>
    <property type="molecule type" value="Genomic_DNA"/>
</dbReference>
<keyword evidence="12" id="KW-1185">Reference proteome</keyword>
<comment type="subunit">
    <text evidence="2">Homodimer.</text>
</comment>
<feature type="compositionally biased region" description="Polar residues" evidence="9">
    <location>
        <begin position="235"/>
        <end position="263"/>
    </location>
</feature>
<feature type="domain" description="CMP/dCMP-type deaminase" evidence="10">
    <location>
        <begin position="1051"/>
        <end position="1173"/>
    </location>
</feature>
<comment type="catalytic activity">
    <reaction evidence="8">
        <text>adenosine(34) in tRNA + H2O + H(+) = inosine(34) in tRNA + NH4(+)</text>
        <dbReference type="Rhea" id="RHEA:43168"/>
        <dbReference type="Rhea" id="RHEA-COMP:10373"/>
        <dbReference type="Rhea" id="RHEA-COMP:10374"/>
        <dbReference type="ChEBI" id="CHEBI:15377"/>
        <dbReference type="ChEBI" id="CHEBI:15378"/>
        <dbReference type="ChEBI" id="CHEBI:28938"/>
        <dbReference type="ChEBI" id="CHEBI:74411"/>
        <dbReference type="ChEBI" id="CHEBI:82852"/>
        <dbReference type="EC" id="3.5.4.33"/>
    </reaction>
</comment>
<dbReference type="GO" id="GO:0009507">
    <property type="term" value="C:chloroplast"/>
    <property type="evidence" value="ECO:0007669"/>
    <property type="project" value="TreeGrafter"/>
</dbReference>
<accession>A0A8K0GPH7</accession>
<feature type="region of interest" description="Disordered" evidence="9">
    <location>
        <begin position="394"/>
        <end position="429"/>
    </location>
</feature>
<feature type="region of interest" description="Disordered" evidence="9">
    <location>
        <begin position="175"/>
        <end position="199"/>
    </location>
</feature>
<evidence type="ECO:0000259" key="10">
    <source>
        <dbReference type="PROSITE" id="PS51747"/>
    </source>
</evidence>
<dbReference type="Pfam" id="PF00383">
    <property type="entry name" value="dCMP_cyt_deam_1"/>
    <property type="match status" value="1"/>
</dbReference>
<feature type="compositionally biased region" description="Basic and acidic residues" evidence="9">
    <location>
        <begin position="864"/>
        <end position="882"/>
    </location>
</feature>
<evidence type="ECO:0000313" key="12">
    <source>
        <dbReference type="Proteomes" id="UP000796880"/>
    </source>
</evidence>
<evidence type="ECO:0000256" key="3">
    <source>
        <dbReference type="ARBA" id="ARBA00012740"/>
    </source>
</evidence>